<proteinExistence type="predicted"/>
<gene>
    <name evidence="1" type="ORF">FA15DRAFT_667607</name>
</gene>
<name>A0A5C3L072_COPMA</name>
<accession>A0A5C3L072</accession>
<dbReference type="EMBL" id="ML210176">
    <property type="protein sequence ID" value="TFK26309.1"/>
    <property type="molecule type" value="Genomic_DNA"/>
</dbReference>
<dbReference type="Proteomes" id="UP000307440">
    <property type="component" value="Unassembled WGS sequence"/>
</dbReference>
<sequence>MPIYILSAAAVRVEGVDGVEANNLWRVQSAGQVKERVGLGGSYPWRTATLMWMERVYRSATMCQHSEQAMQHHE</sequence>
<evidence type="ECO:0000313" key="1">
    <source>
        <dbReference type="EMBL" id="TFK26309.1"/>
    </source>
</evidence>
<organism evidence="1 2">
    <name type="scientific">Coprinopsis marcescibilis</name>
    <name type="common">Agaric fungus</name>
    <name type="synonym">Psathyrella marcescibilis</name>
    <dbReference type="NCBI Taxonomy" id="230819"/>
    <lineage>
        <taxon>Eukaryota</taxon>
        <taxon>Fungi</taxon>
        <taxon>Dikarya</taxon>
        <taxon>Basidiomycota</taxon>
        <taxon>Agaricomycotina</taxon>
        <taxon>Agaricomycetes</taxon>
        <taxon>Agaricomycetidae</taxon>
        <taxon>Agaricales</taxon>
        <taxon>Agaricineae</taxon>
        <taxon>Psathyrellaceae</taxon>
        <taxon>Coprinopsis</taxon>
    </lineage>
</organism>
<dbReference type="AlphaFoldDB" id="A0A5C3L072"/>
<keyword evidence="2" id="KW-1185">Reference proteome</keyword>
<evidence type="ECO:0000313" key="2">
    <source>
        <dbReference type="Proteomes" id="UP000307440"/>
    </source>
</evidence>
<protein>
    <submittedName>
        <fullName evidence="1">Uncharacterized protein</fullName>
    </submittedName>
</protein>
<reference evidence="1 2" key="1">
    <citation type="journal article" date="2019" name="Nat. Ecol. Evol.">
        <title>Megaphylogeny resolves global patterns of mushroom evolution.</title>
        <authorList>
            <person name="Varga T."/>
            <person name="Krizsan K."/>
            <person name="Foldi C."/>
            <person name="Dima B."/>
            <person name="Sanchez-Garcia M."/>
            <person name="Sanchez-Ramirez S."/>
            <person name="Szollosi G.J."/>
            <person name="Szarkandi J.G."/>
            <person name="Papp V."/>
            <person name="Albert L."/>
            <person name="Andreopoulos W."/>
            <person name="Angelini C."/>
            <person name="Antonin V."/>
            <person name="Barry K.W."/>
            <person name="Bougher N.L."/>
            <person name="Buchanan P."/>
            <person name="Buyck B."/>
            <person name="Bense V."/>
            <person name="Catcheside P."/>
            <person name="Chovatia M."/>
            <person name="Cooper J."/>
            <person name="Damon W."/>
            <person name="Desjardin D."/>
            <person name="Finy P."/>
            <person name="Geml J."/>
            <person name="Haridas S."/>
            <person name="Hughes K."/>
            <person name="Justo A."/>
            <person name="Karasinski D."/>
            <person name="Kautmanova I."/>
            <person name="Kiss B."/>
            <person name="Kocsube S."/>
            <person name="Kotiranta H."/>
            <person name="LaButti K.M."/>
            <person name="Lechner B.E."/>
            <person name="Liimatainen K."/>
            <person name="Lipzen A."/>
            <person name="Lukacs Z."/>
            <person name="Mihaltcheva S."/>
            <person name="Morgado L.N."/>
            <person name="Niskanen T."/>
            <person name="Noordeloos M.E."/>
            <person name="Ohm R.A."/>
            <person name="Ortiz-Santana B."/>
            <person name="Ovrebo C."/>
            <person name="Racz N."/>
            <person name="Riley R."/>
            <person name="Savchenko A."/>
            <person name="Shiryaev A."/>
            <person name="Soop K."/>
            <person name="Spirin V."/>
            <person name="Szebenyi C."/>
            <person name="Tomsovsky M."/>
            <person name="Tulloss R.E."/>
            <person name="Uehling J."/>
            <person name="Grigoriev I.V."/>
            <person name="Vagvolgyi C."/>
            <person name="Papp T."/>
            <person name="Martin F.M."/>
            <person name="Miettinen O."/>
            <person name="Hibbett D.S."/>
            <person name="Nagy L.G."/>
        </authorList>
    </citation>
    <scope>NUCLEOTIDE SEQUENCE [LARGE SCALE GENOMIC DNA]</scope>
    <source>
        <strain evidence="1 2">CBS 121175</strain>
    </source>
</reference>